<dbReference type="SUPFAM" id="SSF81338">
    <property type="entry name" value="Aquaporin-like"/>
    <property type="match status" value="1"/>
</dbReference>
<keyword evidence="7" id="KW-1185">Reference proteome</keyword>
<feature type="non-terminal residue" evidence="6">
    <location>
        <position position="101"/>
    </location>
</feature>
<evidence type="ECO:0000313" key="6">
    <source>
        <dbReference type="EMBL" id="KAK7077408.1"/>
    </source>
</evidence>
<dbReference type="Gene3D" id="1.20.1080.10">
    <property type="entry name" value="Glycerol uptake facilitator protein"/>
    <property type="match status" value="1"/>
</dbReference>
<feature type="transmembrane region" description="Helical" evidence="5">
    <location>
        <begin position="46"/>
        <end position="69"/>
    </location>
</feature>
<evidence type="ECO:0000256" key="4">
    <source>
        <dbReference type="ARBA" id="ARBA00023136"/>
    </source>
</evidence>
<dbReference type="Proteomes" id="UP001381693">
    <property type="component" value="Unassembled WGS sequence"/>
</dbReference>
<name>A0AAN9A7D7_HALRR</name>
<feature type="transmembrane region" description="Helical" evidence="5">
    <location>
        <begin position="81"/>
        <end position="100"/>
    </location>
</feature>
<keyword evidence="3 5" id="KW-1133">Transmembrane helix</keyword>
<comment type="caution">
    <text evidence="6">The sequence shown here is derived from an EMBL/GenBank/DDBJ whole genome shotgun (WGS) entry which is preliminary data.</text>
</comment>
<evidence type="ECO:0000313" key="7">
    <source>
        <dbReference type="Proteomes" id="UP001381693"/>
    </source>
</evidence>
<reference evidence="6 7" key="1">
    <citation type="submission" date="2023-11" db="EMBL/GenBank/DDBJ databases">
        <title>Halocaridina rubra genome assembly.</title>
        <authorList>
            <person name="Smith C."/>
        </authorList>
    </citation>
    <scope>NUCLEOTIDE SEQUENCE [LARGE SCALE GENOMIC DNA]</scope>
    <source>
        <strain evidence="6">EP-1</strain>
        <tissue evidence="6">Whole</tissue>
    </source>
</reference>
<dbReference type="InterPro" id="IPR000425">
    <property type="entry name" value="MIP"/>
</dbReference>
<evidence type="ECO:0000256" key="1">
    <source>
        <dbReference type="ARBA" id="ARBA00004141"/>
    </source>
</evidence>
<evidence type="ECO:0000256" key="3">
    <source>
        <dbReference type="ARBA" id="ARBA00022989"/>
    </source>
</evidence>
<accession>A0AAN9A7D7</accession>
<comment type="subcellular location">
    <subcellularLocation>
        <location evidence="1">Membrane</location>
        <topology evidence="1">Multi-pass membrane protein</topology>
    </subcellularLocation>
</comment>
<evidence type="ECO:0000256" key="5">
    <source>
        <dbReference type="SAM" id="Phobius"/>
    </source>
</evidence>
<dbReference type="PANTHER" id="PTHR19139:SF268">
    <property type="entry name" value="NEUROGENIC PROTEIN BIG BRAIN"/>
    <property type="match status" value="1"/>
</dbReference>
<organism evidence="6 7">
    <name type="scientific">Halocaridina rubra</name>
    <name type="common">Hawaiian red shrimp</name>
    <dbReference type="NCBI Taxonomy" id="373956"/>
    <lineage>
        <taxon>Eukaryota</taxon>
        <taxon>Metazoa</taxon>
        <taxon>Ecdysozoa</taxon>
        <taxon>Arthropoda</taxon>
        <taxon>Crustacea</taxon>
        <taxon>Multicrustacea</taxon>
        <taxon>Malacostraca</taxon>
        <taxon>Eumalacostraca</taxon>
        <taxon>Eucarida</taxon>
        <taxon>Decapoda</taxon>
        <taxon>Pleocyemata</taxon>
        <taxon>Caridea</taxon>
        <taxon>Atyoidea</taxon>
        <taxon>Atyidae</taxon>
        <taxon>Halocaridina</taxon>
    </lineage>
</organism>
<dbReference type="GO" id="GO:0015250">
    <property type="term" value="F:water channel activity"/>
    <property type="evidence" value="ECO:0007669"/>
    <property type="project" value="TreeGrafter"/>
</dbReference>
<dbReference type="Pfam" id="PF00230">
    <property type="entry name" value="MIP"/>
    <property type="match status" value="1"/>
</dbReference>
<dbReference type="InterPro" id="IPR034294">
    <property type="entry name" value="Aquaporin_transptr"/>
</dbReference>
<protein>
    <submittedName>
        <fullName evidence="6">Uncharacterized protein</fullName>
    </submittedName>
</protein>
<keyword evidence="2 5" id="KW-0812">Transmembrane</keyword>
<sequence>MASNIIEGRTWESQILFLLDKLESLKPDPNPPPRPPMIVEVRTLELWRAVIAECLATVFYVFLVCGAYSPWTGKTLTPEGQLTIALVAGFAMAVLVHSFGQ</sequence>
<dbReference type="InterPro" id="IPR023271">
    <property type="entry name" value="Aquaporin-like"/>
</dbReference>
<dbReference type="PANTHER" id="PTHR19139">
    <property type="entry name" value="AQUAPORIN TRANSPORTER"/>
    <property type="match status" value="1"/>
</dbReference>
<gene>
    <name evidence="6" type="ORF">SK128_017804</name>
</gene>
<proteinExistence type="predicted"/>
<keyword evidence="4 5" id="KW-0472">Membrane</keyword>
<dbReference type="GO" id="GO:0005886">
    <property type="term" value="C:plasma membrane"/>
    <property type="evidence" value="ECO:0007669"/>
    <property type="project" value="TreeGrafter"/>
</dbReference>
<evidence type="ECO:0000256" key="2">
    <source>
        <dbReference type="ARBA" id="ARBA00022692"/>
    </source>
</evidence>
<dbReference type="AlphaFoldDB" id="A0AAN9A7D7"/>
<dbReference type="EMBL" id="JAXCGZ010008940">
    <property type="protein sequence ID" value="KAK7077408.1"/>
    <property type="molecule type" value="Genomic_DNA"/>
</dbReference>